<gene>
    <name evidence="1" type="ORF">C9I98_20380</name>
</gene>
<dbReference type="Proteomes" id="UP000241771">
    <property type="component" value="Unassembled WGS sequence"/>
</dbReference>
<sequence length="66" mass="6981">MKIVSINSFEMLPKLNPTSAAITTISGKKPIGAASNVSISCANTGTDYYKAIEKLHTPSLPPAVYK</sequence>
<dbReference type="EMBL" id="PYMA01000016">
    <property type="protein sequence ID" value="PSW16905.1"/>
    <property type="molecule type" value="Genomic_DNA"/>
</dbReference>
<accession>A0A2T3NN13</accession>
<evidence type="ECO:0000313" key="2">
    <source>
        <dbReference type="Proteomes" id="UP000241771"/>
    </source>
</evidence>
<dbReference type="AlphaFoldDB" id="A0A2T3NN13"/>
<reference evidence="1 2" key="1">
    <citation type="submission" date="2018-01" db="EMBL/GenBank/DDBJ databases">
        <title>Whole genome sequencing of Histamine producing bacteria.</title>
        <authorList>
            <person name="Butler K."/>
        </authorList>
    </citation>
    <scope>NUCLEOTIDE SEQUENCE [LARGE SCALE GENOMIC DNA]</scope>
    <source>
        <strain evidence="1 2">DSM 100436</strain>
    </source>
</reference>
<evidence type="ECO:0000313" key="1">
    <source>
        <dbReference type="EMBL" id="PSW16905.1"/>
    </source>
</evidence>
<name>A0A2T3NN13_9GAMM</name>
<comment type="caution">
    <text evidence="1">The sequence shown here is derived from an EMBL/GenBank/DDBJ whole genome shotgun (WGS) entry which is preliminary data.</text>
</comment>
<proteinExistence type="predicted"/>
<keyword evidence="2" id="KW-1185">Reference proteome</keyword>
<protein>
    <submittedName>
        <fullName evidence="1">Uncharacterized protein</fullName>
    </submittedName>
</protein>
<organism evidence="1 2">
    <name type="scientific">Photobacterium sanctipauli</name>
    <dbReference type="NCBI Taxonomy" id="1342794"/>
    <lineage>
        <taxon>Bacteria</taxon>
        <taxon>Pseudomonadati</taxon>
        <taxon>Pseudomonadota</taxon>
        <taxon>Gammaproteobacteria</taxon>
        <taxon>Vibrionales</taxon>
        <taxon>Vibrionaceae</taxon>
        <taxon>Photobacterium</taxon>
    </lineage>
</organism>
<dbReference type="RefSeq" id="WP_107272422.1">
    <property type="nucleotide sequence ID" value="NZ_PYMA01000016.1"/>
</dbReference>